<gene>
    <name evidence="10" type="ORF">ENK44_07950</name>
</gene>
<comment type="similarity">
    <text evidence="2">Belongs to the ABC-4 integral membrane protein family. LolC/E subfamily.</text>
</comment>
<evidence type="ECO:0000259" key="9">
    <source>
        <dbReference type="Pfam" id="PF12704"/>
    </source>
</evidence>
<dbReference type="PANTHER" id="PTHR30489:SF0">
    <property type="entry name" value="LIPOPROTEIN-RELEASING SYSTEM TRANSMEMBRANE PROTEIN LOLE"/>
    <property type="match status" value="1"/>
</dbReference>
<keyword evidence="4 7" id="KW-0812">Transmembrane</keyword>
<name>A0A7V4U075_CALAY</name>
<evidence type="ECO:0000313" key="10">
    <source>
        <dbReference type="EMBL" id="HGY55616.1"/>
    </source>
</evidence>
<feature type="transmembrane region" description="Helical" evidence="7">
    <location>
        <begin position="323"/>
        <end position="345"/>
    </location>
</feature>
<evidence type="ECO:0000259" key="8">
    <source>
        <dbReference type="Pfam" id="PF02687"/>
    </source>
</evidence>
<proteinExistence type="inferred from homology"/>
<dbReference type="EMBL" id="DRQG01000074">
    <property type="protein sequence ID" value="HGY55616.1"/>
    <property type="molecule type" value="Genomic_DNA"/>
</dbReference>
<dbReference type="AlphaFoldDB" id="A0A7V4U075"/>
<keyword evidence="5 7" id="KW-1133">Transmembrane helix</keyword>
<evidence type="ECO:0000256" key="5">
    <source>
        <dbReference type="ARBA" id="ARBA00022989"/>
    </source>
</evidence>
<evidence type="ECO:0000256" key="4">
    <source>
        <dbReference type="ARBA" id="ARBA00022692"/>
    </source>
</evidence>
<evidence type="ECO:0000256" key="1">
    <source>
        <dbReference type="ARBA" id="ARBA00004651"/>
    </source>
</evidence>
<dbReference type="PANTHER" id="PTHR30489">
    <property type="entry name" value="LIPOPROTEIN-RELEASING SYSTEM TRANSMEMBRANE PROTEIN LOLE"/>
    <property type="match status" value="1"/>
</dbReference>
<evidence type="ECO:0000256" key="2">
    <source>
        <dbReference type="ARBA" id="ARBA00005236"/>
    </source>
</evidence>
<feature type="transmembrane region" description="Helical" evidence="7">
    <location>
        <begin position="278"/>
        <end position="303"/>
    </location>
</feature>
<accession>A0A7V4U075</accession>
<feature type="transmembrane region" description="Helical" evidence="7">
    <location>
        <begin position="21"/>
        <end position="48"/>
    </location>
</feature>
<reference evidence="10" key="1">
    <citation type="journal article" date="2020" name="mSystems">
        <title>Genome- and Community-Level Interaction Insights into Carbon Utilization and Element Cycling Functions of Hydrothermarchaeota in Hydrothermal Sediment.</title>
        <authorList>
            <person name="Zhou Z."/>
            <person name="Liu Y."/>
            <person name="Xu W."/>
            <person name="Pan J."/>
            <person name="Luo Z.H."/>
            <person name="Li M."/>
        </authorList>
    </citation>
    <scope>NUCLEOTIDE SEQUENCE [LARGE SCALE GENOMIC DNA]</scope>
    <source>
        <strain evidence="10">HyVt-577</strain>
    </source>
</reference>
<evidence type="ECO:0000256" key="7">
    <source>
        <dbReference type="SAM" id="Phobius"/>
    </source>
</evidence>
<dbReference type="InterPro" id="IPR051447">
    <property type="entry name" value="Lipoprotein-release_system"/>
</dbReference>
<organism evidence="10">
    <name type="scientific">Caldithrix abyssi</name>
    <dbReference type="NCBI Taxonomy" id="187145"/>
    <lineage>
        <taxon>Bacteria</taxon>
        <taxon>Pseudomonadati</taxon>
        <taxon>Calditrichota</taxon>
        <taxon>Calditrichia</taxon>
        <taxon>Calditrichales</taxon>
        <taxon>Calditrichaceae</taxon>
        <taxon>Caldithrix</taxon>
    </lineage>
</organism>
<feature type="domain" description="MacB-like periplasmic core" evidence="9">
    <location>
        <begin position="29"/>
        <end position="248"/>
    </location>
</feature>
<feature type="transmembrane region" description="Helical" evidence="7">
    <location>
        <begin position="380"/>
        <end position="399"/>
    </location>
</feature>
<evidence type="ECO:0000256" key="6">
    <source>
        <dbReference type="ARBA" id="ARBA00023136"/>
    </source>
</evidence>
<feature type="transmembrane region" description="Helical" evidence="7">
    <location>
        <begin position="351"/>
        <end position="368"/>
    </location>
</feature>
<dbReference type="InterPro" id="IPR003838">
    <property type="entry name" value="ABC3_permease_C"/>
</dbReference>
<comment type="subcellular location">
    <subcellularLocation>
        <location evidence="1">Cell membrane</location>
        <topology evidence="1">Multi-pass membrane protein</topology>
    </subcellularLocation>
</comment>
<dbReference type="GO" id="GO:0044874">
    <property type="term" value="P:lipoprotein localization to outer membrane"/>
    <property type="evidence" value="ECO:0007669"/>
    <property type="project" value="TreeGrafter"/>
</dbReference>
<dbReference type="InterPro" id="IPR025857">
    <property type="entry name" value="MacB_PCD"/>
</dbReference>
<dbReference type="Pfam" id="PF12704">
    <property type="entry name" value="MacB_PCD"/>
    <property type="match status" value="1"/>
</dbReference>
<keyword evidence="3" id="KW-1003">Cell membrane</keyword>
<sequence length="414" mass="46211">MKKSFEYLIAKRYLKAKRKTGFISIITYISIGGVTIGVTALILVLSVMNGFEQEVRSRLLGADAHIRLRKYFSKTITEVDSVLKIVRGTKHVVGASPAIYEEGMISSKDRQHATVIKAIDPKTAGMVTDIAEKMKLGELDFTRKKIGGRELPGIVLGVHLADILHTTHIGDVVSVASIPKEGGLFAQPRIMQFYVAGLVEIGYYEYDKVFSYMSIPDAQKLFDMPNGVTWIEIKLDDYELADEVKEVLVDQKLGYPFFARTWFEMNRSLYSWMEIEKWGSFVILSLIIMVAAFNIISSLIMMVMEKTREIGILKSMGATSKSILRIFVFEGLLVGVIGTALGSIIGYTLGFAQLYFGIISLPGDVYLISSLPILMKWSDFFAISSVAIFLSVVASYYPAYKASRLVPVEAIRYE</sequence>
<evidence type="ECO:0000256" key="3">
    <source>
        <dbReference type="ARBA" id="ARBA00022475"/>
    </source>
</evidence>
<dbReference type="GO" id="GO:0098797">
    <property type="term" value="C:plasma membrane protein complex"/>
    <property type="evidence" value="ECO:0007669"/>
    <property type="project" value="TreeGrafter"/>
</dbReference>
<feature type="domain" description="ABC3 transporter permease C-terminal" evidence="8">
    <location>
        <begin position="282"/>
        <end position="405"/>
    </location>
</feature>
<dbReference type="Proteomes" id="UP000885779">
    <property type="component" value="Unassembled WGS sequence"/>
</dbReference>
<protein>
    <submittedName>
        <fullName evidence="10">ABC transporter permease</fullName>
    </submittedName>
</protein>
<comment type="caution">
    <text evidence="10">The sequence shown here is derived from an EMBL/GenBank/DDBJ whole genome shotgun (WGS) entry which is preliminary data.</text>
</comment>
<keyword evidence="6 7" id="KW-0472">Membrane</keyword>
<dbReference type="Pfam" id="PF02687">
    <property type="entry name" value="FtsX"/>
    <property type="match status" value="1"/>
</dbReference>